<dbReference type="Pfam" id="PF04229">
    <property type="entry name" value="GrpB"/>
    <property type="match status" value="1"/>
</dbReference>
<evidence type="ECO:0000313" key="2">
    <source>
        <dbReference type="Proteomes" id="UP000319897"/>
    </source>
</evidence>
<dbReference type="RefSeq" id="WP_140926142.1">
    <property type="nucleotide sequence ID" value="NZ_VFSU01000001.1"/>
</dbReference>
<keyword evidence="2" id="KW-1185">Reference proteome</keyword>
<dbReference type="SUPFAM" id="SSF81301">
    <property type="entry name" value="Nucleotidyltransferase"/>
    <property type="match status" value="1"/>
</dbReference>
<proteinExistence type="predicted"/>
<dbReference type="Gene3D" id="3.30.460.10">
    <property type="entry name" value="Beta Polymerase, domain 2"/>
    <property type="match status" value="1"/>
</dbReference>
<dbReference type="OrthoDB" id="9799092at2"/>
<dbReference type="InterPro" id="IPR007344">
    <property type="entry name" value="GrpB/CoaE"/>
</dbReference>
<reference evidence="1 2" key="1">
    <citation type="submission" date="2019-06" db="EMBL/GenBank/DDBJ databases">
        <authorList>
            <person name="Lee I."/>
            <person name="Jang G.I."/>
            <person name="Hwang C.Y."/>
        </authorList>
    </citation>
    <scope>NUCLEOTIDE SEQUENCE [LARGE SCALE GENOMIC DNA]</scope>
    <source>
        <strain evidence="1 2">PAMC 28131</strain>
    </source>
</reference>
<gene>
    <name evidence="1" type="ORF">FJQ54_00110</name>
</gene>
<organism evidence="1 2">
    <name type="scientific">Sandaracinobacter neustonicus</name>
    <dbReference type="NCBI Taxonomy" id="1715348"/>
    <lineage>
        <taxon>Bacteria</taxon>
        <taxon>Pseudomonadati</taxon>
        <taxon>Pseudomonadota</taxon>
        <taxon>Alphaproteobacteria</taxon>
        <taxon>Sphingomonadales</taxon>
        <taxon>Sphingosinicellaceae</taxon>
        <taxon>Sandaracinobacter</taxon>
    </lineage>
</organism>
<evidence type="ECO:0000313" key="1">
    <source>
        <dbReference type="EMBL" id="TPE65220.1"/>
    </source>
</evidence>
<dbReference type="PANTHER" id="PTHR34822">
    <property type="entry name" value="GRPB DOMAIN PROTEIN (AFU_ORTHOLOGUE AFUA_1G01530)"/>
    <property type="match status" value="1"/>
</dbReference>
<comment type="caution">
    <text evidence="1">The sequence shown here is derived from an EMBL/GenBank/DDBJ whole genome shotgun (WGS) entry which is preliminary data.</text>
</comment>
<dbReference type="InterPro" id="IPR043519">
    <property type="entry name" value="NT_sf"/>
</dbReference>
<name>A0A501XXC0_9SPHN</name>
<dbReference type="AlphaFoldDB" id="A0A501XXC0"/>
<accession>A0A501XXC0</accession>
<dbReference type="EMBL" id="VFSU01000001">
    <property type="protein sequence ID" value="TPE65220.1"/>
    <property type="molecule type" value="Genomic_DNA"/>
</dbReference>
<protein>
    <submittedName>
        <fullName evidence="1">GrpB family protein</fullName>
    </submittedName>
</protein>
<dbReference type="PANTHER" id="PTHR34822:SF1">
    <property type="entry name" value="GRPB FAMILY PROTEIN"/>
    <property type="match status" value="1"/>
</dbReference>
<dbReference type="Proteomes" id="UP000319897">
    <property type="component" value="Unassembled WGS sequence"/>
</dbReference>
<sequence>MSVDLQACCGSWPDAFVAEAEALRQLMGEQLLALHHIGSTAVFGLIAKPVIDMLGVIRSLGEVDAAEPALRALGYVGKGENGIAGRRYFHKNNAAGSRSHHLHLFEPGAAEIERHLAFRDYLRAHPDAAQRYAGLKSAIAIGKRRPEYQALKEPFIAATMIDALDWYRQQRG</sequence>